<keyword evidence="1" id="KW-0732">Signal</keyword>
<evidence type="ECO:0000313" key="2">
    <source>
        <dbReference type="EMBL" id="CAF1365175.1"/>
    </source>
</evidence>
<sequence length="86" mass="9264">MSLLSEVVTLSLTIICEAAFEESSACVLLLALSFDRGVTCGDLEEKRALLRGLSLIRTDDDGVEPEFLTARVYNGGKVSMTLAIPK</sequence>
<evidence type="ECO:0000313" key="3">
    <source>
        <dbReference type="EMBL" id="CAF5222871.1"/>
    </source>
</evidence>
<accession>A0A815IF19</accession>
<proteinExistence type="predicted"/>
<dbReference type="Proteomes" id="UP000663834">
    <property type="component" value="Unassembled WGS sequence"/>
</dbReference>
<dbReference type="EMBL" id="CAJOBJ010369767">
    <property type="protein sequence ID" value="CAF5222871.1"/>
    <property type="molecule type" value="Genomic_DNA"/>
</dbReference>
<gene>
    <name evidence="3" type="ORF">GIL414_LOCUS85296</name>
    <name evidence="2" type="ORF">KQP761_LOCUS7939</name>
</gene>
<comment type="caution">
    <text evidence="2">The sequence shown here is derived from an EMBL/GenBank/DDBJ whole genome shotgun (WGS) entry which is preliminary data.</text>
</comment>
<name>A0A815IF19_9BILA</name>
<evidence type="ECO:0000256" key="1">
    <source>
        <dbReference type="SAM" id="SignalP"/>
    </source>
</evidence>
<organism evidence="2 4">
    <name type="scientific">Rotaria magnacalcarata</name>
    <dbReference type="NCBI Taxonomy" id="392030"/>
    <lineage>
        <taxon>Eukaryota</taxon>
        <taxon>Metazoa</taxon>
        <taxon>Spiralia</taxon>
        <taxon>Gnathifera</taxon>
        <taxon>Rotifera</taxon>
        <taxon>Eurotatoria</taxon>
        <taxon>Bdelloidea</taxon>
        <taxon>Philodinida</taxon>
        <taxon>Philodinidae</taxon>
        <taxon>Rotaria</taxon>
    </lineage>
</organism>
<evidence type="ECO:0000313" key="4">
    <source>
        <dbReference type="Proteomes" id="UP000663834"/>
    </source>
</evidence>
<feature type="signal peptide" evidence="1">
    <location>
        <begin position="1"/>
        <end position="18"/>
    </location>
</feature>
<dbReference type="EMBL" id="CAJNOW010002825">
    <property type="protein sequence ID" value="CAF1365175.1"/>
    <property type="molecule type" value="Genomic_DNA"/>
</dbReference>
<reference evidence="2" key="1">
    <citation type="submission" date="2021-02" db="EMBL/GenBank/DDBJ databases">
        <authorList>
            <person name="Nowell W R."/>
        </authorList>
    </citation>
    <scope>NUCLEOTIDE SEQUENCE</scope>
</reference>
<protein>
    <submittedName>
        <fullName evidence="2">Uncharacterized protein</fullName>
    </submittedName>
</protein>
<dbReference type="AlphaFoldDB" id="A0A815IF19"/>
<feature type="chain" id="PRO_5035605930" evidence="1">
    <location>
        <begin position="19"/>
        <end position="86"/>
    </location>
</feature>
<dbReference type="Proteomes" id="UP000681720">
    <property type="component" value="Unassembled WGS sequence"/>
</dbReference>